<organism evidence="2 3">
    <name type="scientific">Aspergillus sclerotiicarbonarius (strain CBS 121057 / IBT 28362)</name>
    <dbReference type="NCBI Taxonomy" id="1448318"/>
    <lineage>
        <taxon>Eukaryota</taxon>
        <taxon>Fungi</taxon>
        <taxon>Dikarya</taxon>
        <taxon>Ascomycota</taxon>
        <taxon>Pezizomycotina</taxon>
        <taxon>Eurotiomycetes</taxon>
        <taxon>Eurotiomycetidae</taxon>
        <taxon>Eurotiales</taxon>
        <taxon>Aspergillaceae</taxon>
        <taxon>Aspergillus</taxon>
        <taxon>Aspergillus subgen. Circumdati</taxon>
    </lineage>
</organism>
<feature type="region of interest" description="Disordered" evidence="1">
    <location>
        <begin position="1"/>
        <end position="46"/>
    </location>
</feature>
<dbReference type="VEuPathDB" id="FungiDB:BO78DRAFT_407238"/>
<reference evidence="2 3" key="1">
    <citation type="submission" date="2018-02" db="EMBL/GenBank/DDBJ databases">
        <title>The genomes of Aspergillus section Nigri reveals drivers in fungal speciation.</title>
        <authorList>
            <consortium name="DOE Joint Genome Institute"/>
            <person name="Vesth T.C."/>
            <person name="Nybo J."/>
            <person name="Theobald S."/>
            <person name="Brandl J."/>
            <person name="Frisvad J.C."/>
            <person name="Nielsen K.F."/>
            <person name="Lyhne E.K."/>
            <person name="Kogle M.E."/>
            <person name="Kuo A."/>
            <person name="Riley R."/>
            <person name="Clum A."/>
            <person name="Nolan M."/>
            <person name="Lipzen A."/>
            <person name="Salamov A."/>
            <person name="Henrissat B."/>
            <person name="Wiebenga A."/>
            <person name="De vries R.P."/>
            <person name="Grigoriev I.V."/>
            <person name="Mortensen U.H."/>
            <person name="Andersen M.R."/>
            <person name="Baker S.E."/>
        </authorList>
    </citation>
    <scope>NUCLEOTIDE SEQUENCE [LARGE SCALE GENOMIC DNA]</scope>
    <source>
        <strain evidence="2 3">CBS 121057</strain>
    </source>
</reference>
<protein>
    <submittedName>
        <fullName evidence="2">Uncharacterized protein</fullName>
    </submittedName>
</protein>
<evidence type="ECO:0000313" key="2">
    <source>
        <dbReference type="EMBL" id="PYI06545.1"/>
    </source>
</evidence>
<gene>
    <name evidence="2" type="ORF">BO78DRAFT_407238</name>
</gene>
<evidence type="ECO:0000256" key="1">
    <source>
        <dbReference type="SAM" id="MobiDB-lite"/>
    </source>
</evidence>
<keyword evidence="3" id="KW-1185">Reference proteome</keyword>
<dbReference type="EMBL" id="KZ826348">
    <property type="protein sequence ID" value="PYI06545.1"/>
    <property type="molecule type" value="Genomic_DNA"/>
</dbReference>
<sequence>MSHTSSMIGNDGGRQAESPGTGICQIPTERRTGSNHETTSTVTCRSAPGPRASSYFRIIEIAGCLPDAVPFALTSASTGRVVKTLHAPFLPPPTWTPGPEIKSRIPFVPRRSCHTSLLIFQRLPVTTAFVASRFVLRHIVSPRRLRDTLNNIPPPADLDSRVVRCALF</sequence>
<dbReference type="OrthoDB" id="10563787at2759"/>
<proteinExistence type="predicted"/>
<dbReference type="AlphaFoldDB" id="A0A319EFR1"/>
<evidence type="ECO:0000313" key="3">
    <source>
        <dbReference type="Proteomes" id="UP000248423"/>
    </source>
</evidence>
<feature type="compositionally biased region" description="Polar residues" evidence="1">
    <location>
        <begin position="35"/>
        <end position="44"/>
    </location>
</feature>
<name>A0A319EFR1_ASPSB</name>
<accession>A0A319EFR1</accession>
<dbReference type="Proteomes" id="UP000248423">
    <property type="component" value="Unassembled WGS sequence"/>
</dbReference>